<evidence type="ECO:0000259" key="3">
    <source>
        <dbReference type="PROSITE" id="PS51186"/>
    </source>
</evidence>
<gene>
    <name evidence="4" type="ordered locus">Dde_0188</name>
</gene>
<dbReference type="SUPFAM" id="SSF55729">
    <property type="entry name" value="Acyl-CoA N-acyltransferases (Nat)"/>
    <property type="match status" value="2"/>
</dbReference>
<sequence>MQTSLTEFVTETRPVCPPDAEQPDEVRTVGRSVIQHGPLNDRVYLMKVDPDEAPQLIRKVYGLAEEHGYSKLFAKVPQKAIPLFTQHGFTKEACVPGMQNGDGDICFMSRFLRLWRQKPADSAKMRSVLQIAAAKPPLPPSALPAGYELQEMRPRHTREMAALYARVFPSYPFPIHEPDYLEHCMKNDVRFFGAMAGDGIAALASAEMDTAHANAEMTDFATLPAHRGKRLARHLLAHMEKALPENGIRTAYTIARAVSAGMNVTFARCGYRYAGTLVNNTNIAGRIESMNVWFRQLA</sequence>
<dbReference type="GO" id="GO:0008080">
    <property type="term" value="F:N-acetyltransferase activity"/>
    <property type="evidence" value="ECO:0007669"/>
    <property type="project" value="InterPro"/>
</dbReference>
<proteinExistence type="predicted"/>
<keyword evidence="2" id="KW-0012">Acyltransferase</keyword>
<dbReference type="InterPro" id="IPR000182">
    <property type="entry name" value="GNAT_dom"/>
</dbReference>
<dbReference type="eggNOG" id="COG0456">
    <property type="taxonomic scope" value="Bacteria"/>
</dbReference>
<dbReference type="Pfam" id="PF00583">
    <property type="entry name" value="Acetyltransf_1"/>
    <property type="match status" value="1"/>
</dbReference>
<dbReference type="AlphaFoldDB" id="Q317A7"/>
<evidence type="ECO:0000256" key="2">
    <source>
        <dbReference type="ARBA" id="ARBA00023315"/>
    </source>
</evidence>
<dbReference type="Gene3D" id="3.40.630.30">
    <property type="match status" value="1"/>
</dbReference>
<dbReference type="NCBIfam" id="TIGR03827">
    <property type="entry name" value="GNAT_ablB"/>
    <property type="match status" value="1"/>
</dbReference>
<protein>
    <submittedName>
        <fullName evidence="4">Beta-lysine N-acetyltransferase</fullName>
    </submittedName>
</protein>
<dbReference type="CDD" id="cd04301">
    <property type="entry name" value="NAT_SF"/>
    <property type="match status" value="1"/>
</dbReference>
<dbReference type="Proteomes" id="UP000002710">
    <property type="component" value="Chromosome"/>
</dbReference>
<dbReference type="RefSeq" id="WP_011366349.1">
    <property type="nucleotide sequence ID" value="NC_007519.1"/>
</dbReference>
<dbReference type="InterPro" id="IPR050832">
    <property type="entry name" value="Bact_Acetyltransf"/>
</dbReference>
<reference evidence="4 5" key="1">
    <citation type="journal article" date="2011" name="J. Bacteriol.">
        <title>Complete genome sequence and updated annotation of Desulfovibrio alaskensis G20.</title>
        <authorList>
            <person name="Hauser L.J."/>
            <person name="Land M.L."/>
            <person name="Brown S.D."/>
            <person name="Larimer F."/>
            <person name="Keller K.L."/>
            <person name="Rapp-Giles B.J."/>
            <person name="Price M.N."/>
            <person name="Lin M."/>
            <person name="Bruce D.C."/>
            <person name="Detter J.C."/>
            <person name="Tapia R."/>
            <person name="Han C.S."/>
            <person name="Goodwin L.A."/>
            <person name="Cheng J.F."/>
            <person name="Pitluck S."/>
            <person name="Copeland A."/>
            <person name="Lucas S."/>
            <person name="Nolan M."/>
            <person name="Lapidus A.L."/>
            <person name="Palumbo A.V."/>
            <person name="Wall J.D."/>
        </authorList>
    </citation>
    <scope>NUCLEOTIDE SEQUENCE [LARGE SCALE GENOMIC DNA]</scope>
    <source>
        <strain evidence="5">ATCC BAA 1058 / DSM 17464 / G20</strain>
    </source>
</reference>
<dbReference type="HOGENOM" id="CLU_081246_0_0_7"/>
<dbReference type="PROSITE" id="PS51186">
    <property type="entry name" value="GNAT"/>
    <property type="match status" value="1"/>
</dbReference>
<name>Q317A7_OLEA2</name>
<dbReference type="EMBL" id="CP000112">
    <property type="protein sequence ID" value="ABB36989.1"/>
    <property type="molecule type" value="Genomic_DNA"/>
</dbReference>
<dbReference type="InterPro" id="IPR022525">
    <property type="entry name" value="GNAT_AblB"/>
</dbReference>
<evidence type="ECO:0000313" key="4">
    <source>
        <dbReference type="EMBL" id="ABB36989.1"/>
    </source>
</evidence>
<dbReference type="STRING" id="207559.Dde_0188"/>
<accession>Q317A7</accession>
<evidence type="ECO:0000256" key="1">
    <source>
        <dbReference type="ARBA" id="ARBA00022679"/>
    </source>
</evidence>
<keyword evidence="1 4" id="KW-0808">Transferase</keyword>
<feature type="domain" description="N-acetyltransferase" evidence="3">
    <location>
        <begin position="147"/>
        <end position="298"/>
    </location>
</feature>
<dbReference type="InterPro" id="IPR016181">
    <property type="entry name" value="Acyl_CoA_acyltransferase"/>
</dbReference>
<dbReference type="PANTHER" id="PTHR43877">
    <property type="entry name" value="AMINOALKYLPHOSPHONATE N-ACETYLTRANSFERASE-RELATED-RELATED"/>
    <property type="match status" value="1"/>
</dbReference>
<dbReference type="KEGG" id="dde:Dde_0188"/>
<organism evidence="4 5">
    <name type="scientific">Oleidesulfovibrio alaskensis (strain ATCC BAA-1058 / DSM 17464 / G20)</name>
    <name type="common">Desulfovibrio alaskensis</name>
    <dbReference type="NCBI Taxonomy" id="207559"/>
    <lineage>
        <taxon>Bacteria</taxon>
        <taxon>Pseudomonadati</taxon>
        <taxon>Thermodesulfobacteriota</taxon>
        <taxon>Desulfovibrionia</taxon>
        <taxon>Desulfovibrionales</taxon>
        <taxon>Desulfovibrionaceae</taxon>
        <taxon>Oleidesulfovibrio</taxon>
    </lineage>
</organism>
<evidence type="ECO:0000313" key="5">
    <source>
        <dbReference type="Proteomes" id="UP000002710"/>
    </source>
</evidence>
<keyword evidence="5" id="KW-1185">Reference proteome</keyword>